<dbReference type="PROSITE" id="PS00629">
    <property type="entry name" value="IMP_1"/>
    <property type="match status" value="1"/>
</dbReference>
<evidence type="ECO:0000256" key="6">
    <source>
        <dbReference type="ARBA" id="ARBA00022842"/>
    </source>
</evidence>
<dbReference type="GO" id="GO:0007165">
    <property type="term" value="P:signal transduction"/>
    <property type="evidence" value="ECO:0007669"/>
    <property type="project" value="TreeGrafter"/>
</dbReference>
<evidence type="ECO:0000256" key="4">
    <source>
        <dbReference type="ARBA" id="ARBA00022723"/>
    </source>
</evidence>
<dbReference type="RefSeq" id="WP_052204009.1">
    <property type="nucleotide sequence ID" value="NZ_CP012342.1"/>
</dbReference>
<evidence type="ECO:0000313" key="9">
    <source>
        <dbReference type="EMBL" id="AKV58248.1"/>
    </source>
</evidence>
<feature type="binding site" evidence="7">
    <location>
        <position position="83"/>
    </location>
    <ligand>
        <name>Mg(2+)</name>
        <dbReference type="ChEBI" id="CHEBI:18420"/>
        <label>1</label>
        <note>catalytic</note>
    </ligand>
</feature>
<keyword evidence="6 7" id="KW-0460">Magnesium</keyword>
<dbReference type="SUPFAM" id="SSF56655">
    <property type="entry name" value="Carbohydrate phosphatase"/>
    <property type="match status" value="1"/>
</dbReference>
<dbReference type="Gene3D" id="3.40.190.80">
    <property type="match status" value="1"/>
</dbReference>
<dbReference type="EC" id="3.1.3.25" evidence="8"/>
<dbReference type="Proteomes" id="UP000060016">
    <property type="component" value="Chromosome"/>
</dbReference>
<comment type="cofactor">
    <cofactor evidence="2 7 8">
        <name>Mg(2+)</name>
        <dbReference type="ChEBI" id="CHEBI:18420"/>
    </cofactor>
</comment>
<dbReference type="GO" id="GO:0008934">
    <property type="term" value="F:inositol monophosphate 1-phosphatase activity"/>
    <property type="evidence" value="ECO:0007669"/>
    <property type="project" value="InterPro"/>
</dbReference>
<accession>A0A0K1RA32</accession>
<organism evidence="9 10">
    <name type="scientific">Corynebacterium riegelii</name>
    <dbReference type="NCBI Taxonomy" id="156976"/>
    <lineage>
        <taxon>Bacteria</taxon>
        <taxon>Bacillati</taxon>
        <taxon>Actinomycetota</taxon>
        <taxon>Actinomycetes</taxon>
        <taxon>Mycobacteriales</taxon>
        <taxon>Corynebacteriaceae</taxon>
        <taxon>Corynebacterium</taxon>
    </lineage>
</organism>
<feature type="binding site" evidence="7">
    <location>
        <position position="230"/>
    </location>
    <ligand>
        <name>Mg(2+)</name>
        <dbReference type="ChEBI" id="CHEBI:18420"/>
        <label>1</label>
        <note>catalytic</note>
    </ligand>
</feature>
<dbReference type="STRING" id="156976.AK829_02650"/>
<name>A0A0K1RA32_9CORY</name>
<dbReference type="AlphaFoldDB" id="A0A0K1RA32"/>
<evidence type="ECO:0000256" key="1">
    <source>
        <dbReference type="ARBA" id="ARBA00001033"/>
    </source>
</evidence>
<comment type="catalytic activity">
    <reaction evidence="1 8">
        <text>a myo-inositol phosphate + H2O = myo-inositol + phosphate</text>
        <dbReference type="Rhea" id="RHEA:24056"/>
        <dbReference type="ChEBI" id="CHEBI:15377"/>
        <dbReference type="ChEBI" id="CHEBI:17268"/>
        <dbReference type="ChEBI" id="CHEBI:43474"/>
        <dbReference type="ChEBI" id="CHEBI:84139"/>
        <dbReference type="EC" id="3.1.3.25"/>
    </reaction>
</comment>
<gene>
    <name evidence="9" type="ORF">AK829_02650</name>
</gene>
<comment type="similarity">
    <text evidence="3 8">Belongs to the inositol monophosphatase superfamily.</text>
</comment>
<evidence type="ECO:0000256" key="8">
    <source>
        <dbReference type="RuleBase" id="RU364068"/>
    </source>
</evidence>
<evidence type="ECO:0000313" key="10">
    <source>
        <dbReference type="Proteomes" id="UP000060016"/>
    </source>
</evidence>
<evidence type="ECO:0000256" key="7">
    <source>
        <dbReference type="PIRSR" id="PIRSR600760-2"/>
    </source>
</evidence>
<dbReference type="InterPro" id="IPR020550">
    <property type="entry name" value="Inositol_monophosphatase_CS"/>
</dbReference>
<dbReference type="GO" id="GO:0046854">
    <property type="term" value="P:phosphatidylinositol phosphate biosynthetic process"/>
    <property type="evidence" value="ECO:0007669"/>
    <property type="project" value="InterPro"/>
</dbReference>
<keyword evidence="5 8" id="KW-0378">Hydrolase</keyword>
<feature type="binding site" evidence="7">
    <location>
        <position position="102"/>
    </location>
    <ligand>
        <name>Mg(2+)</name>
        <dbReference type="ChEBI" id="CHEBI:18420"/>
        <label>1</label>
        <note>catalytic</note>
    </ligand>
</feature>
<keyword evidence="4 7" id="KW-0479">Metal-binding</keyword>
<protein>
    <recommendedName>
        <fullName evidence="8">Inositol-1-monophosphatase</fullName>
        <ecNumber evidence="8">3.1.3.25</ecNumber>
    </recommendedName>
</protein>
<keyword evidence="10" id="KW-1185">Reference proteome</keyword>
<dbReference type="InterPro" id="IPR020583">
    <property type="entry name" value="Inositol_monoP_metal-BS"/>
</dbReference>
<dbReference type="GO" id="GO:0006020">
    <property type="term" value="P:inositol metabolic process"/>
    <property type="evidence" value="ECO:0007669"/>
    <property type="project" value="TreeGrafter"/>
</dbReference>
<dbReference type="PATRIC" id="fig|156976.3.peg.527"/>
<dbReference type="InterPro" id="IPR000760">
    <property type="entry name" value="Inositol_monophosphatase-like"/>
</dbReference>
<dbReference type="PROSITE" id="PS00630">
    <property type="entry name" value="IMP_2"/>
    <property type="match status" value="1"/>
</dbReference>
<reference evidence="9 10" key="1">
    <citation type="submission" date="2015-08" db="EMBL/GenBank/DDBJ databases">
        <authorList>
            <person name="Babu N.S."/>
            <person name="Beckwith C.J."/>
            <person name="Beseler K.G."/>
            <person name="Brison A."/>
            <person name="Carone J.V."/>
            <person name="Caskin T.P."/>
            <person name="Diamond M."/>
            <person name="Durham M.E."/>
            <person name="Foxe J.M."/>
            <person name="Go M."/>
            <person name="Henderson B.A."/>
            <person name="Jones I.B."/>
            <person name="McGettigan J.A."/>
            <person name="Micheletti S.J."/>
            <person name="Nasrallah M.E."/>
            <person name="Ortiz D."/>
            <person name="Piller C.R."/>
            <person name="Privatt S.R."/>
            <person name="Schneider S.L."/>
            <person name="Sharp S."/>
            <person name="Smith T.C."/>
            <person name="Stanton J.D."/>
            <person name="Ullery H.E."/>
            <person name="Wilson R.J."/>
            <person name="Serrano M.G."/>
            <person name="Buck G."/>
            <person name="Lee V."/>
            <person name="Wang Y."/>
            <person name="Carvalho R."/>
            <person name="Voegtly L."/>
            <person name="Shi R."/>
            <person name="Duckworth R."/>
            <person name="Johnson A."/>
            <person name="Loviza R."/>
            <person name="Walstead R."/>
            <person name="Shah Z."/>
            <person name="Kiflezghi M."/>
            <person name="Wade K."/>
            <person name="Ball S.L."/>
            <person name="Bradley K.W."/>
            <person name="Asai D.J."/>
            <person name="Bowman C.A."/>
            <person name="Russell D.A."/>
            <person name="Pope W.H."/>
            <person name="Jacobs-Sera D."/>
            <person name="Hendrix R.W."/>
            <person name="Hatfull G.F."/>
        </authorList>
    </citation>
    <scope>NUCLEOTIDE SEQUENCE [LARGE SCALE GENOMIC DNA]</scope>
    <source>
        <strain evidence="9 10">PUDD_83A45</strain>
    </source>
</reference>
<feature type="binding site" evidence="7">
    <location>
        <position position="99"/>
    </location>
    <ligand>
        <name>Mg(2+)</name>
        <dbReference type="ChEBI" id="CHEBI:18420"/>
        <label>1</label>
        <note>catalytic</note>
    </ligand>
</feature>
<dbReference type="Pfam" id="PF00459">
    <property type="entry name" value="Inositol_P"/>
    <property type="match status" value="1"/>
</dbReference>
<proteinExistence type="inferred from homology"/>
<dbReference type="GO" id="GO:0046872">
    <property type="term" value="F:metal ion binding"/>
    <property type="evidence" value="ECO:0007669"/>
    <property type="project" value="UniProtKB-KW"/>
</dbReference>
<dbReference type="PANTHER" id="PTHR20854:SF4">
    <property type="entry name" value="INOSITOL-1-MONOPHOSPHATASE-RELATED"/>
    <property type="match status" value="1"/>
</dbReference>
<dbReference type="CDD" id="cd01639">
    <property type="entry name" value="IMPase"/>
    <property type="match status" value="1"/>
</dbReference>
<feature type="binding site" evidence="7">
    <location>
        <position position="101"/>
    </location>
    <ligand>
        <name>Mg(2+)</name>
        <dbReference type="ChEBI" id="CHEBI:18420"/>
        <label>1</label>
        <note>catalytic</note>
    </ligand>
</feature>
<dbReference type="KEGG" id="crie:AK829_02650"/>
<evidence type="ECO:0000256" key="5">
    <source>
        <dbReference type="ARBA" id="ARBA00022801"/>
    </source>
</evidence>
<dbReference type="PRINTS" id="PR00377">
    <property type="entry name" value="IMPHPHTASES"/>
</dbReference>
<dbReference type="EMBL" id="CP012342">
    <property type="protein sequence ID" value="AKV58248.1"/>
    <property type="molecule type" value="Genomic_DNA"/>
</dbReference>
<evidence type="ECO:0000256" key="3">
    <source>
        <dbReference type="ARBA" id="ARBA00009759"/>
    </source>
</evidence>
<dbReference type="Gene3D" id="3.30.540.10">
    <property type="entry name" value="Fructose-1,6-Bisphosphatase, subunit A, domain 1"/>
    <property type="match status" value="1"/>
</dbReference>
<dbReference type="InterPro" id="IPR033942">
    <property type="entry name" value="IMPase"/>
</dbReference>
<evidence type="ECO:0000256" key="2">
    <source>
        <dbReference type="ARBA" id="ARBA00001946"/>
    </source>
</evidence>
<dbReference type="PANTHER" id="PTHR20854">
    <property type="entry name" value="INOSITOL MONOPHOSPHATASE"/>
    <property type="match status" value="1"/>
</dbReference>
<sequence>MPKTQSTTPSPEELKDLCVQLAREAAALVAHQRDFLSRHGSIAQVTSTKSSAVDPVTAVDKASEAQIVRQLRQLRPDDGIVGEEGANVAGSTGVSWVVDPIDGTVNFLYGLPAYAVSVGAAINGQFVAGCVVNVANGDCYFAAAGAGAWVEREGETVQLRASRADDTATSLVATGFAYDSAWRAKQAVLLQRILPRVRDIRRFGSAALDLCHLAEGRVDAYYEHGTHPWDYAAGAVIAAEAGATIQHPGLEDQGAIAAPVIAAAPRVWDSFVDLLESSGATQPMEG</sequence>